<evidence type="ECO:0000256" key="1">
    <source>
        <dbReference type="ARBA" id="ARBA00010641"/>
    </source>
</evidence>
<gene>
    <name evidence="9" type="ORF">ABLG96_21595</name>
</gene>
<dbReference type="GO" id="GO:0006352">
    <property type="term" value="P:DNA-templated transcription initiation"/>
    <property type="evidence" value="ECO:0007669"/>
    <property type="project" value="InterPro"/>
</dbReference>
<dbReference type="Gene3D" id="1.10.1740.10">
    <property type="match status" value="1"/>
</dbReference>
<feature type="compositionally biased region" description="Low complexity" evidence="6">
    <location>
        <begin position="105"/>
        <end position="118"/>
    </location>
</feature>
<dbReference type="RefSeq" id="WP_353649357.1">
    <property type="nucleotide sequence ID" value="NZ_CP159218.1"/>
</dbReference>
<keyword evidence="3" id="KW-0731">Sigma factor</keyword>
<evidence type="ECO:0000256" key="2">
    <source>
        <dbReference type="ARBA" id="ARBA00023015"/>
    </source>
</evidence>
<sequence>MTLEPLIVATDDFAAFVEPHLATLSWLAARLAPGEHESLVQQALTRAWYQRSRFDPDESTERAWLCSVLADQCRRVDGRARSELLTALAPQQPGAADQTPNGPIAADPADGRPVGADPPAAADPVKLARALELLTAPQRRAVDCHYLVGLTLADTGAVTGCSVGAVGSALSDARLRLHRALTPTSAQSADPDTGPDEPGLDPVRDAHRSIDALLRVDGAQFRAGIPPAMFEQPSSRMSMLGRRARLSLIGGIAVAVVGIVVAGAVIVRQPAASVTPLPVASTSAGVQYSKGADQARSTTTGYSRNALPVDVGPAASPRGSRPAWPSTGLISAFPSAAGAAGGVRVAWEVATGDLLVGIPETLLCNDRQIRLRLDSTTALHLDLYGGIGPDQRCKGDSLRVVAFAPLVGQNDGQSVVRVTGRSGTLLLPGLSGLELDRSGTGAGLPSVSGVRTVGHSPDVDVHWQPETGRLLVSARGCGAFATADLGNGTEVTVVIRPTDELCPGLPETAIHVIQIPPHPPGSPFQVVVFNSTRDRSGTTDVFTVTATSLRPSPTSSVEPAKLVRLETRHQKLLGIDRIGRSADNKLHLEVSLPPGNTEVLVPSATLLADQSIEIAQDGAAGSFGNDSSRPVTMVYQLDIPPVSDVHRPLQIRIGDEEILLPAL</sequence>
<feature type="transmembrane region" description="Helical" evidence="7">
    <location>
        <begin position="246"/>
        <end position="267"/>
    </location>
</feature>
<feature type="region of interest" description="Disordered" evidence="6">
    <location>
        <begin position="182"/>
        <end position="204"/>
    </location>
</feature>
<dbReference type="Pfam" id="PF08281">
    <property type="entry name" value="Sigma70_r4_2"/>
    <property type="match status" value="1"/>
</dbReference>
<keyword evidence="2" id="KW-0805">Transcription regulation</keyword>
<accession>A0AAU8DQG8</accession>
<feature type="domain" description="RNA polymerase sigma factor 70 region 4 type 2" evidence="8">
    <location>
        <begin position="126"/>
        <end position="177"/>
    </location>
</feature>
<dbReference type="InterPro" id="IPR013324">
    <property type="entry name" value="RNA_pol_sigma_r3/r4-like"/>
</dbReference>
<dbReference type="PANTHER" id="PTHR43133:SF50">
    <property type="entry name" value="ECF RNA POLYMERASE SIGMA FACTOR SIGM"/>
    <property type="match status" value="1"/>
</dbReference>
<dbReference type="EMBL" id="CP159218">
    <property type="protein sequence ID" value="XCG63742.1"/>
    <property type="molecule type" value="Genomic_DNA"/>
</dbReference>
<protein>
    <submittedName>
        <fullName evidence="9">RNA polymerase sigma factor</fullName>
    </submittedName>
</protein>
<dbReference type="AlphaFoldDB" id="A0AAU8DQG8"/>
<keyword evidence="7" id="KW-0472">Membrane</keyword>
<reference evidence="9" key="1">
    <citation type="submission" date="2024-05" db="EMBL/GenBank/DDBJ databases">
        <authorList>
            <person name="Cai S.Y."/>
            <person name="Jin L.M."/>
            <person name="Li H.R."/>
        </authorList>
    </citation>
    <scope>NUCLEOTIDE SEQUENCE</scope>
    <source>
        <strain evidence="9">A5-74</strain>
    </source>
</reference>
<organism evidence="9">
    <name type="scientific">Nakamurella sp. A5-74</name>
    <dbReference type="NCBI Taxonomy" id="3158264"/>
    <lineage>
        <taxon>Bacteria</taxon>
        <taxon>Bacillati</taxon>
        <taxon>Actinomycetota</taxon>
        <taxon>Actinomycetes</taxon>
        <taxon>Nakamurellales</taxon>
        <taxon>Nakamurellaceae</taxon>
        <taxon>Nakamurella</taxon>
    </lineage>
</organism>
<evidence type="ECO:0000256" key="4">
    <source>
        <dbReference type="ARBA" id="ARBA00023125"/>
    </source>
</evidence>
<dbReference type="InterPro" id="IPR013325">
    <property type="entry name" value="RNA_pol_sigma_r2"/>
</dbReference>
<feature type="region of interest" description="Disordered" evidence="6">
    <location>
        <begin position="290"/>
        <end position="320"/>
    </location>
</feature>
<keyword evidence="4" id="KW-0238">DNA-binding</keyword>
<evidence type="ECO:0000259" key="8">
    <source>
        <dbReference type="Pfam" id="PF08281"/>
    </source>
</evidence>
<keyword evidence="7" id="KW-1133">Transmembrane helix</keyword>
<feature type="region of interest" description="Disordered" evidence="6">
    <location>
        <begin position="89"/>
        <end position="118"/>
    </location>
</feature>
<dbReference type="GO" id="GO:0016987">
    <property type="term" value="F:sigma factor activity"/>
    <property type="evidence" value="ECO:0007669"/>
    <property type="project" value="UniProtKB-KW"/>
</dbReference>
<keyword evidence="7" id="KW-0812">Transmembrane</keyword>
<evidence type="ECO:0000256" key="5">
    <source>
        <dbReference type="ARBA" id="ARBA00023163"/>
    </source>
</evidence>
<evidence type="ECO:0000256" key="6">
    <source>
        <dbReference type="SAM" id="MobiDB-lite"/>
    </source>
</evidence>
<evidence type="ECO:0000313" key="9">
    <source>
        <dbReference type="EMBL" id="XCG63742.1"/>
    </source>
</evidence>
<keyword evidence="5" id="KW-0804">Transcription</keyword>
<dbReference type="Gene3D" id="1.10.10.10">
    <property type="entry name" value="Winged helix-like DNA-binding domain superfamily/Winged helix DNA-binding domain"/>
    <property type="match status" value="1"/>
</dbReference>
<dbReference type="InterPro" id="IPR039425">
    <property type="entry name" value="RNA_pol_sigma-70-like"/>
</dbReference>
<dbReference type="PANTHER" id="PTHR43133">
    <property type="entry name" value="RNA POLYMERASE ECF-TYPE SIGMA FACTO"/>
    <property type="match status" value="1"/>
</dbReference>
<dbReference type="InterPro" id="IPR036388">
    <property type="entry name" value="WH-like_DNA-bd_sf"/>
</dbReference>
<dbReference type="GO" id="GO:0003677">
    <property type="term" value="F:DNA binding"/>
    <property type="evidence" value="ECO:0007669"/>
    <property type="project" value="UniProtKB-KW"/>
</dbReference>
<dbReference type="SUPFAM" id="SSF88946">
    <property type="entry name" value="Sigma2 domain of RNA polymerase sigma factors"/>
    <property type="match status" value="1"/>
</dbReference>
<dbReference type="CDD" id="cd06171">
    <property type="entry name" value="Sigma70_r4"/>
    <property type="match status" value="1"/>
</dbReference>
<comment type="similarity">
    <text evidence="1">Belongs to the sigma-70 factor family. ECF subfamily.</text>
</comment>
<name>A0AAU8DQG8_9ACTN</name>
<proteinExistence type="inferred from homology"/>
<evidence type="ECO:0000256" key="7">
    <source>
        <dbReference type="SAM" id="Phobius"/>
    </source>
</evidence>
<evidence type="ECO:0000256" key="3">
    <source>
        <dbReference type="ARBA" id="ARBA00023082"/>
    </source>
</evidence>
<dbReference type="SUPFAM" id="SSF88659">
    <property type="entry name" value="Sigma3 and sigma4 domains of RNA polymerase sigma factors"/>
    <property type="match status" value="1"/>
</dbReference>
<dbReference type="InterPro" id="IPR013249">
    <property type="entry name" value="RNA_pol_sigma70_r4_t2"/>
</dbReference>